<comment type="caution">
    <text evidence="2">The sequence shown here is derived from an EMBL/GenBank/DDBJ whole genome shotgun (WGS) entry which is preliminary data.</text>
</comment>
<evidence type="ECO:0008006" key="3">
    <source>
        <dbReference type="Google" id="ProtNLM"/>
    </source>
</evidence>
<proteinExistence type="predicted"/>
<reference evidence="2" key="1">
    <citation type="submission" date="2017-09" db="EMBL/GenBank/DDBJ databases">
        <title>Contemporary evolution of a Lepidopteran species, Heliothis virescens, in response to modern agricultural practices.</title>
        <authorList>
            <person name="Fritz M.L."/>
            <person name="Deyonke A.M."/>
            <person name="Papanicolaou A."/>
            <person name="Micinski S."/>
            <person name="Westbrook J."/>
            <person name="Gould F."/>
        </authorList>
    </citation>
    <scope>NUCLEOTIDE SEQUENCE [LARGE SCALE GENOMIC DNA]</scope>
    <source>
        <strain evidence="2">HvINT-</strain>
        <tissue evidence="2">Whole body</tissue>
    </source>
</reference>
<dbReference type="InterPro" id="IPR011011">
    <property type="entry name" value="Znf_FYVE_PHD"/>
</dbReference>
<accession>A0A2A4JY72</accession>
<name>A0A2A4JY72_HELVI</name>
<dbReference type="AlphaFoldDB" id="A0A2A4JY72"/>
<organism evidence="2">
    <name type="scientific">Heliothis virescens</name>
    <name type="common">Tobacco budworm moth</name>
    <dbReference type="NCBI Taxonomy" id="7102"/>
    <lineage>
        <taxon>Eukaryota</taxon>
        <taxon>Metazoa</taxon>
        <taxon>Ecdysozoa</taxon>
        <taxon>Arthropoda</taxon>
        <taxon>Hexapoda</taxon>
        <taxon>Insecta</taxon>
        <taxon>Pterygota</taxon>
        <taxon>Neoptera</taxon>
        <taxon>Endopterygota</taxon>
        <taxon>Lepidoptera</taxon>
        <taxon>Glossata</taxon>
        <taxon>Ditrysia</taxon>
        <taxon>Noctuoidea</taxon>
        <taxon>Noctuidae</taxon>
        <taxon>Heliothinae</taxon>
        <taxon>Heliothis</taxon>
    </lineage>
</organism>
<feature type="region of interest" description="Disordered" evidence="1">
    <location>
        <begin position="134"/>
        <end position="154"/>
    </location>
</feature>
<evidence type="ECO:0000256" key="1">
    <source>
        <dbReference type="SAM" id="MobiDB-lite"/>
    </source>
</evidence>
<dbReference type="EMBL" id="NWSH01000363">
    <property type="protein sequence ID" value="PCG76971.1"/>
    <property type="molecule type" value="Genomic_DNA"/>
</dbReference>
<protein>
    <recommendedName>
        <fullName evidence="3">PHD-type domain-containing protein</fullName>
    </recommendedName>
</protein>
<gene>
    <name evidence="2" type="ORF">B5V51_8298</name>
</gene>
<feature type="compositionally biased region" description="Pro residues" evidence="1">
    <location>
        <begin position="141"/>
        <end position="150"/>
    </location>
</feature>
<sequence length="280" mass="30032">MSKCNKVKNPCKICLGPVSHKNGLQCQGACQTWVHYNCLNYTPGKIKDIKAGIIKVTCPCPDCKTTMPKEFRTDQPYSCTNSMCPANRPPKCDNMQCPINDGNGRQVVRQPPSCPLSKCGNDCKTYSTPQFSNPQSQASCPSPPPQPCAPPRYNGGMSPMSSSDACLNPAVTNRCPSGCSSNQEVQGDTYDKPNNNYDMGMPSFHVVEQMCNTVGQLTNQINDLMLKMKEACNRQGNSGGGGGGGGGCCPKSPKATCPQKGPKSMCPKPCYCPGNPARRQ</sequence>
<dbReference type="SUPFAM" id="SSF57903">
    <property type="entry name" value="FYVE/PHD zinc finger"/>
    <property type="match status" value="1"/>
</dbReference>
<evidence type="ECO:0000313" key="2">
    <source>
        <dbReference type="EMBL" id="PCG76971.1"/>
    </source>
</evidence>